<name>A0AA40WFN6_LEPIR</name>
<dbReference type="PANTHER" id="PTHR32294:SF0">
    <property type="entry name" value="DNA POLYMERASE III SUBUNIT ALPHA"/>
    <property type="match status" value="1"/>
</dbReference>
<dbReference type="AlphaFoldDB" id="A0AA40WFN6"/>
<reference evidence="2" key="1">
    <citation type="submission" date="2020-10" db="EMBL/GenBank/DDBJ databases">
        <title>New Zealand Leptospira genomics.</title>
        <authorList>
            <person name="Wilkinson D.A."/>
            <person name="Nisa S."/>
            <person name="Moinet M."/>
            <person name="Benschop J."/>
        </authorList>
    </citation>
    <scope>NUCLEOTIDE SEQUENCE</scope>
    <source>
        <strain evidence="2">ESR8</strain>
    </source>
</reference>
<proteinExistence type="predicted"/>
<sequence length="161" mass="18284">GMKDLIKRLQPDCFEDMIALVALFRPGPLQSGMVDNFIDRKHGRAELSYPDVQWQHESLKPLLEPTYAILLYQEQVMQLAQVLSGYPPDGADMLRRAMGKKKPEEMAKQRSVFEEGAKKNGIDGELAMKIFDLVEKFAGYGFNKSHSAAYALVSYQTLWLK</sequence>
<organism evidence="2 3">
    <name type="scientific">Leptospira interrogans serovar Pomona</name>
    <dbReference type="NCBI Taxonomy" id="44276"/>
    <lineage>
        <taxon>Bacteria</taxon>
        <taxon>Pseudomonadati</taxon>
        <taxon>Spirochaetota</taxon>
        <taxon>Spirochaetia</taxon>
        <taxon>Leptospirales</taxon>
        <taxon>Leptospiraceae</taxon>
        <taxon>Leptospira</taxon>
    </lineage>
</organism>
<keyword evidence="2" id="KW-0808">Transferase</keyword>
<evidence type="ECO:0000259" key="1">
    <source>
        <dbReference type="Pfam" id="PF17657"/>
    </source>
</evidence>
<dbReference type="InterPro" id="IPR004805">
    <property type="entry name" value="DnaE2/DnaE/PolC"/>
</dbReference>
<feature type="domain" description="DNA polymerase III alpha subunit finger" evidence="1">
    <location>
        <begin position="1"/>
        <end position="121"/>
    </location>
</feature>
<protein>
    <submittedName>
        <fullName evidence="2">DNA polymerase III subunit alpha</fullName>
        <ecNumber evidence="2">2.7.7.7</ecNumber>
    </submittedName>
</protein>
<feature type="non-terminal residue" evidence="2">
    <location>
        <position position="161"/>
    </location>
</feature>
<dbReference type="EC" id="2.7.7.7" evidence="2"/>
<dbReference type="Pfam" id="PF17657">
    <property type="entry name" value="DNA_pol3_finger"/>
    <property type="match status" value="1"/>
</dbReference>
<dbReference type="GO" id="GO:0008408">
    <property type="term" value="F:3'-5' exonuclease activity"/>
    <property type="evidence" value="ECO:0007669"/>
    <property type="project" value="InterPro"/>
</dbReference>
<keyword evidence="2" id="KW-0548">Nucleotidyltransferase</keyword>
<feature type="non-terminal residue" evidence="2">
    <location>
        <position position="1"/>
    </location>
</feature>
<dbReference type="Proteomes" id="UP000644282">
    <property type="component" value="Unassembled WGS sequence"/>
</dbReference>
<dbReference type="EMBL" id="JADDXF010000703">
    <property type="protein sequence ID" value="MBE8432481.1"/>
    <property type="molecule type" value="Genomic_DNA"/>
</dbReference>
<accession>A0AA40WFN6</accession>
<evidence type="ECO:0000313" key="3">
    <source>
        <dbReference type="Proteomes" id="UP000644282"/>
    </source>
</evidence>
<dbReference type="PANTHER" id="PTHR32294">
    <property type="entry name" value="DNA POLYMERASE III SUBUNIT ALPHA"/>
    <property type="match status" value="1"/>
</dbReference>
<dbReference type="GO" id="GO:0003887">
    <property type="term" value="F:DNA-directed DNA polymerase activity"/>
    <property type="evidence" value="ECO:0007669"/>
    <property type="project" value="UniProtKB-EC"/>
</dbReference>
<dbReference type="InterPro" id="IPR040982">
    <property type="entry name" value="DNA_pol3_finger"/>
</dbReference>
<dbReference type="GO" id="GO:0006260">
    <property type="term" value="P:DNA replication"/>
    <property type="evidence" value="ECO:0007669"/>
    <property type="project" value="InterPro"/>
</dbReference>
<gene>
    <name evidence="2" type="primary">dnaE</name>
    <name evidence="2" type="ORF">IQB77_22595</name>
</gene>
<comment type="caution">
    <text evidence="2">The sequence shown here is derived from an EMBL/GenBank/DDBJ whole genome shotgun (WGS) entry which is preliminary data.</text>
</comment>
<evidence type="ECO:0000313" key="2">
    <source>
        <dbReference type="EMBL" id="MBE8432481.1"/>
    </source>
</evidence>